<reference evidence="1" key="1">
    <citation type="submission" date="2022-07" db="EMBL/GenBank/DDBJ databases">
        <title>Genome Sequence of Lecanicillium saksenae.</title>
        <authorList>
            <person name="Buettner E."/>
        </authorList>
    </citation>
    <scope>NUCLEOTIDE SEQUENCE</scope>
    <source>
        <strain evidence="1">VT-O1</strain>
    </source>
</reference>
<gene>
    <name evidence="1" type="ORF">NLG97_g4850</name>
</gene>
<organism evidence="1 2">
    <name type="scientific">Lecanicillium saksenae</name>
    <dbReference type="NCBI Taxonomy" id="468837"/>
    <lineage>
        <taxon>Eukaryota</taxon>
        <taxon>Fungi</taxon>
        <taxon>Dikarya</taxon>
        <taxon>Ascomycota</taxon>
        <taxon>Pezizomycotina</taxon>
        <taxon>Sordariomycetes</taxon>
        <taxon>Hypocreomycetidae</taxon>
        <taxon>Hypocreales</taxon>
        <taxon>Cordycipitaceae</taxon>
        <taxon>Lecanicillium</taxon>
    </lineage>
</organism>
<accession>A0ACC1QVE6</accession>
<comment type="caution">
    <text evidence="1">The sequence shown here is derived from an EMBL/GenBank/DDBJ whole genome shotgun (WGS) entry which is preliminary data.</text>
</comment>
<proteinExistence type="predicted"/>
<evidence type="ECO:0000313" key="2">
    <source>
        <dbReference type="Proteomes" id="UP001148737"/>
    </source>
</evidence>
<dbReference type="Proteomes" id="UP001148737">
    <property type="component" value="Unassembled WGS sequence"/>
</dbReference>
<keyword evidence="2" id="KW-1185">Reference proteome</keyword>
<sequence length="571" mass="64447">MSCSPSQFDDIAEAIHRKPGKKIAKDQQELLEKDESWIYQLKKRPYGVANVPTHVLQTVAAAHEARVKQQATKKSQPLRDARREEVESSQPDGTPASSPERFASDWSASPQDRRRRDDMPESSRVEETPHPLHVQPAYRKVAVDWKRNADVPLMSSLEEEEEMEVQLPCAGDEIQGNGGIDGHYRYPARFASQEARRNTVRMTNTPPCAQPDHDVVPTTVIAEPRRVGDDKRERPIRRHKPINFGDDSPTKPRGDTMASREDRMQSLKRLQVAETQDTVVSSSIVPATLSQVHTQSGTNTSGESVQIMSRQVVDVGSLAFVAEKSPSPELQSAKSHLSDDDEMEESQDDGWTPLQEFKAAYPDFEDSYNGTQLNFVKACLCLEYLRGERALRDYLYDDFIRLFSFKYLDYVNDAGPDQEPLSAIEWFNIQSGRPLYNREVIKNSNVDQVLAFYEADVASIRGLVERHEAEDANEDIPELLPEEVQDSMEVDAPKMEAVVAEVVVSNQEGSREEEMEDEEVEDERPMSQPILELISQPVSPISDVVERAPASSTPRPPRDVPPFQSLRREHG</sequence>
<name>A0ACC1QVE6_9HYPO</name>
<protein>
    <submittedName>
        <fullName evidence="1">Uncharacterized protein</fullName>
    </submittedName>
</protein>
<evidence type="ECO:0000313" key="1">
    <source>
        <dbReference type="EMBL" id="KAJ3493246.1"/>
    </source>
</evidence>
<dbReference type="EMBL" id="JANAKD010000507">
    <property type="protein sequence ID" value="KAJ3493246.1"/>
    <property type="molecule type" value="Genomic_DNA"/>
</dbReference>